<feature type="transmembrane region" description="Helical" evidence="1">
    <location>
        <begin position="37"/>
        <end position="66"/>
    </location>
</feature>
<keyword evidence="3" id="KW-1185">Reference proteome</keyword>
<evidence type="ECO:0000256" key="1">
    <source>
        <dbReference type="SAM" id="Phobius"/>
    </source>
</evidence>
<dbReference type="EMBL" id="AP029266">
    <property type="protein sequence ID" value="BFG00769.1"/>
    <property type="molecule type" value="Genomic_DNA"/>
</dbReference>
<keyword evidence="1" id="KW-0472">Membrane</keyword>
<dbReference type="Proteomes" id="UP001500889">
    <property type="component" value="Chromosome A"/>
</dbReference>
<evidence type="ECO:0000313" key="3">
    <source>
        <dbReference type="Proteomes" id="UP001500889"/>
    </source>
</evidence>
<accession>A0AAU9FYA9</accession>
<dbReference type="AlphaFoldDB" id="A0AAU9FYA9"/>
<proteinExistence type="predicted"/>
<keyword evidence="1" id="KW-0812">Transmembrane</keyword>
<organism evidence="2 3">
    <name type="scientific">Drosophila madeirensis</name>
    <name type="common">Fruit fly</name>
    <dbReference type="NCBI Taxonomy" id="30013"/>
    <lineage>
        <taxon>Eukaryota</taxon>
        <taxon>Metazoa</taxon>
        <taxon>Ecdysozoa</taxon>
        <taxon>Arthropoda</taxon>
        <taxon>Hexapoda</taxon>
        <taxon>Insecta</taxon>
        <taxon>Pterygota</taxon>
        <taxon>Neoptera</taxon>
        <taxon>Endopterygota</taxon>
        <taxon>Diptera</taxon>
        <taxon>Brachycera</taxon>
        <taxon>Muscomorpha</taxon>
        <taxon>Ephydroidea</taxon>
        <taxon>Drosophilidae</taxon>
        <taxon>Drosophila</taxon>
        <taxon>Sophophora</taxon>
    </lineage>
</organism>
<protein>
    <submittedName>
        <fullName evidence="2">ARL-6-interacting protein 1 homolog</fullName>
    </submittedName>
</protein>
<reference evidence="2 3" key="1">
    <citation type="submission" date="2024-02" db="EMBL/GenBank/DDBJ databases">
        <title>A chromosome-level genome assembly of Drosophila madeirensis, a fruit fly species endemic to Madeira island.</title>
        <authorList>
            <person name="Tomihara K."/>
            <person name="Llopart A."/>
            <person name="Yamamoto D."/>
        </authorList>
    </citation>
    <scope>NUCLEOTIDE SEQUENCE [LARGE SCALE GENOMIC DNA]</scope>
    <source>
        <strain evidence="2 3">RF1</strain>
    </source>
</reference>
<keyword evidence="1" id="KW-1133">Transmembrane helix</keyword>
<feature type="transmembrane region" description="Helical" evidence="1">
    <location>
        <begin position="119"/>
        <end position="138"/>
    </location>
</feature>
<sequence>MPNQNAKQLVKDLQPFKGTKESAHRLLTWEKIFYPGLLFVGIYATLWYLDLSVITMILSTFALNMFKHLLTTISRRLENALYWDELHEEKFDRVCEQIYSFKKNWAAWVQYLFNERMSAGLVTMISLILLAFACLPIVY</sequence>
<evidence type="ECO:0000313" key="2">
    <source>
        <dbReference type="EMBL" id="BFG00769.1"/>
    </source>
</evidence>
<name>A0AAU9FYA9_DROMD</name>
<gene>
    <name evidence="2" type="ORF">DMAD_00691</name>
</gene>